<feature type="transmembrane region" description="Helical" evidence="2">
    <location>
        <begin position="61"/>
        <end position="80"/>
    </location>
</feature>
<feature type="compositionally biased region" description="Polar residues" evidence="1">
    <location>
        <begin position="1"/>
        <end position="20"/>
    </location>
</feature>
<evidence type="ECO:0000313" key="4">
    <source>
        <dbReference type="Proteomes" id="UP000535890"/>
    </source>
</evidence>
<evidence type="ECO:0000313" key="3">
    <source>
        <dbReference type="EMBL" id="NYD36138.1"/>
    </source>
</evidence>
<keyword evidence="4" id="KW-1185">Reference proteome</keyword>
<name>A0A7Y9DV75_9PSEU</name>
<accession>A0A7Y9DV75</accession>
<keyword evidence="2" id="KW-1133">Transmembrane helix</keyword>
<dbReference type="EMBL" id="JACCBN010000001">
    <property type="protein sequence ID" value="NYD36138.1"/>
    <property type="molecule type" value="Genomic_DNA"/>
</dbReference>
<dbReference type="RefSeq" id="WP_179793867.1">
    <property type="nucleotide sequence ID" value="NZ_BAABHP010000007.1"/>
</dbReference>
<sequence length="308" mass="31572">MTSTMTSRPRHTSSAATSSWRHPWLDEDAEVTAPLLLPSAHRAAPPAPGPQPRPRTALRTALVALALVLLAGTAGGAYLLGATSTSAATPADQAAGAPVDGGPELLEANGNPLDAAVADQVRLVYTALQRGDLGSIRVAYGAAGSDDGLDTEPHLRDAEVRAQLLAALRTHPIHDDHGYDYRAGAYGLEFNQAIGPLGAGLGRIIGPWSTTVASIPASSTPSTTPRASSSKTKTAPKTTAKAASKTSSASSYPYQPLGQVTRLPGESTASCVNRGGTNAECGVEKCGTPGETPAQRAEEAACRRRLGI</sequence>
<protein>
    <submittedName>
        <fullName evidence="3">Uncharacterized protein</fullName>
    </submittedName>
</protein>
<gene>
    <name evidence="3" type="ORF">BJ983_002240</name>
</gene>
<feature type="region of interest" description="Disordered" evidence="1">
    <location>
        <begin position="1"/>
        <end position="23"/>
    </location>
</feature>
<dbReference type="AlphaFoldDB" id="A0A7Y9DV75"/>
<reference evidence="3 4" key="1">
    <citation type="submission" date="2020-07" db="EMBL/GenBank/DDBJ databases">
        <title>Sequencing the genomes of 1000 actinobacteria strains.</title>
        <authorList>
            <person name="Klenk H.-P."/>
        </authorList>
    </citation>
    <scope>NUCLEOTIDE SEQUENCE [LARGE SCALE GENOMIC DNA]</scope>
    <source>
        <strain evidence="3 4">DSM 45772</strain>
    </source>
</reference>
<feature type="compositionally biased region" description="Low complexity" evidence="1">
    <location>
        <begin position="213"/>
        <end position="251"/>
    </location>
</feature>
<dbReference type="Proteomes" id="UP000535890">
    <property type="component" value="Unassembled WGS sequence"/>
</dbReference>
<keyword evidence="2" id="KW-0812">Transmembrane</keyword>
<keyword evidence="2" id="KW-0472">Membrane</keyword>
<evidence type="ECO:0000256" key="2">
    <source>
        <dbReference type="SAM" id="Phobius"/>
    </source>
</evidence>
<feature type="region of interest" description="Disordered" evidence="1">
    <location>
        <begin position="282"/>
        <end position="308"/>
    </location>
</feature>
<comment type="caution">
    <text evidence="3">The sequence shown here is derived from an EMBL/GenBank/DDBJ whole genome shotgun (WGS) entry which is preliminary data.</text>
</comment>
<evidence type="ECO:0000256" key="1">
    <source>
        <dbReference type="SAM" id="MobiDB-lite"/>
    </source>
</evidence>
<proteinExistence type="predicted"/>
<organism evidence="3 4">
    <name type="scientific">Actinomycetospora corticicola</name>
    <dbReference type="NCBI Taxonomy" id="663602"/>
    <lineage>
        <taxon>Bacteria</taxon>
        <taxon>Bacillati</taxon>
        <taxon>Actinomycetota</taxon>
        <taxon>Actinomycetes</taxon>
        <taxon>Pseudonocardiales</taxon>
        <taxon>Pseudonocardiaceae</taxon>
        <taxon>Actinomycetospora</taxon>
    </lineage>
</organism>
<feature type="region of interest" description="Disordered" evidence="1">
    <location>
        <begin position="213"/>
        <end position="260"/>
    </location>
</feature>